<comment type="caution">
    <text evidence="1">The sequence shown here is derived from an EMBL/GenBank/DDBJ whole genome shotgun (WGS) entry which is preliminary data.</text>
</comment>
<accession>A0A8J2SD45</accession>
<protein>
    <recommendedName>
        <fullName evidence="3">Ppx/GppA phosphatase domain-containing protein</fullName>
    </recommendedName>
</protein>
<dbReference type="OrthoDB" id="10672573at2759"/>
<organism evidence="1 2">
    <name type="scientific">Pelagomonas calceolata</name>
    <dbReference type="NCBI Taxonomy" id="35677"/>
    <lineage>
        <taxon>Eukaryota</taxon>
        <taxon>Sar</taxon>
        <taxon>Stramenopiles</taxon>
        <taxon>Ochrophyta</taxon>
        <taxon>Pelagophyceae</taxon>
        <taxon>Pelagomonadales</taxon>
        <taxon>Pelagomonadaceae</taxon>
        <taxon>Pelagomonas</taxon>
    </lineage>
</organism>
<keyword evidence="2" id="KW-1185">Reference proteome</keyword>
<sequence length="345" mass="35957">MVVVSPSTLGLGAAAVTAWALQRRRLGTDKRMVVVDAGSGSTRCVCLGTRRCDGAVRVVGGPERVPRRLGDALLADEVDAWARDVARAVDAIAPRSTTPVRGAATAGAREALRKRGEKDLGKAGRAVEAALAASTAGRPTAFAVLSGAEEARLEFRAVNAALPGVGVLAGGGKSLQVASSLEDAASLDLDSFAGHERVKKHGAKAGAMMHEWASRKDVANALQGSVRTYQGRFALVELAAGALHLAGGPMNDDVSAAAFAALLKKRRADLEAQLNPTENSADRPLVNDEASAAAVRELIYAVQLGCVLDLVFKDDATFRALPPKAVGREPAVNWALGLYLDRRDN</sequence>
<dbReference type="EMBL" id="CAKKNE010000001">
    <property type="protein sequence ID" value="CAH0365491.1"/>
    <property type="molecule type" value="Genomic_DNA"/>
</dbReference>
<gene>
    <name evidence="1" type="ORF">PECAL_1P19320</name>
</gene>
<proteinExistence type="predicted"/>
<evidence type="ECO:0008006" key="3">
    <source>
        <dbReference type="Google" id="ProtNLM"/>
    </source>
</evidence>
<dbReference type="AlphaFoldDB" id="A0A8J2SD45"/>
<name>A0A8J2SD45_9STRA</name>
<evidence type="ECO:0000313" key="1">
    <source>
        <dbReference type="EMBL" id="CAH0365491.1"/>
    </source>
</evidence>
<evidence type="ECO:0000313" key="2">
    <source>
        <dbReference type="Proteomes" id="UP000789595"/>
    </source>
</evidence>
<dbReference type="Proteomes" id="UP000789595">
    <property type="component" value="Unassembled WGS sequence"/>
</dbReference>
<reference evidence="1" key="1">
    <citation type="submission" date="2021-11" db="EMBL/GenBank/DDBJ databases">
        <authorList>
            <consortium name="Genoscope - CEA"/>
            <person name="William W."/>
        </authorList>
    </citation>
    <scope>NUCLEOTIDE SEQUENCE</scope>
</reference>